<evidence type="ECO:0000256" key="1">
    <source>
        <dbReference type="ARBA" id="ARBA00010577"/>
    </source>
</evidence>
<dbReference type="Proteomes" id="UP000254889">
    <property type="component" value="Chromosome"/>
</dbReference>
<feature type="domain" description="FlgD/Vpr Ig-like" evidence="7">
    <location>
        <begin position="112"/>
        <end position="179"/>
    </location>
</feature>
<dbReference type="GO" id="GO:0044781">
    <property type="term" value="P:bacterial-type flagellum organization"/>
    <property type="evidence" value="ECO:0007669"/>
    <property type="project" value="UniProtKB-UniRule"/>
</dbReference>
<evidence type="ECO:0000256" key="2">
    <source>
        <dbReference type="ARBA" id="ARBA00016013"/>
    </source>
</evidence>
<dbReference type="RefSeq" id="WP_115691449.1">
    <property type="nucleotide sequence ID" value="NZ_CP031417.1"/>
</dbReference>
<gene>
    <name evidence="9" type="ORF">DW352_11755</name>
</gene>
<feature type="domain" description="FlgD Tudor-like" evidence="8">
    <location>
        <begin position="91"/>
        <end position="220"/>
    </location>
</feature>
<keyword evidence="3 5" id="KW-1005">Bacterial flagellum biogenesis</keyword>
<organism evidence="9 10">
    <name type="scientific">Pseudolabrys taiwanensis</name>
    <dbReference type="NCBI Taxonomy" id="331696"/>
    <lineage>
        <taxon>Bacteria</taxon>
        <taxon>Pseudomonadati</taxon>
        <taxon>Pseudomonadota</taxon>
        <taxon>Alphaproteobacteria</taxon>
        <taxon>Hyphomicrobiales</taxon>
        <taxon>Xanthobacteraceae</taxon>
        <taxon>Pseudolabrys</taxon>
    </lineage>
</organism>
<dbReference type="AlphaFoldDB" id="A0A345ZW33"/>
<reference evidence="9 10" key="1">
    <citation type="submission" date="2018-07" db="EMBL/GenBank/DDBJ databases">
        <authorList>
            <person name="Quirk P.G."/>
            <person name="Krulwich T.A."/>
        </authorList>
    </citation>
    <scope>NUCLEOTIDE SEQUENCE [LARGE SCALE GENOMIC DNA]</scope>
    <source>
        <strain evidence="9 10">CC-BB4</strain>
    </source>
</reference>
<evidence type="ECO:0000256" key="3">
    <source>
        <dbReference type="ARBA" id="ARBA00022795"/>
    </source>
</evidence>
<name>A0A345ZW33_9HYPH</name>
<dbReference type="OrthoDB" id="9785233at2"/>
<evidence type="ECO:0000259" key="8">
    <source>
        <dbReference type="Pfam" id="PF13861"/>
    </source>
</evidence>
<proteinExistence type="inferred from homology"/>
<evidence type="ECO:0000256" key="6">
    <source>
        <dbReference type="SAM" id="MobiDB-lite"/>
    </source>
</evidence>
<dbReference type="InterPro" id="IPR025963">
    <property type="entry name" value="FLgD_Tudor"/>
</dbReference>
<keyword evidence="9" id="KW-0966">Cell projection</keyword>
<keyword evidence="9" id="KW-0969">Cilium</keyword>
<evidence type="ECO:0000256" key="5">
    <source>
        <dbReference type="RuleBase" id="RU362076"/>
    </source>
</evidence>
<dbReference type="KEGG" id="ptaw:DW352_11755"/>
<accession>A0A345ZW33</accession>
<dbReference type="EMBL" id="CP031417">
    <property type="protein sequence ID" value="AXK81130.1"/>
    <property type="molecule type" value="Genomic_DNA"/>
</dbReference>
<feature type="region of interest" description="Disordered" evidence="6">
    <location>
        <begin position="1"/>
        <end position="26"/>
    </location>
</feature>
<comment type="function">
    <text evidence="4 5">Required for flagellar hook formation. May act as a scaffolding protein.</text>
</comment>
<dbReference type="Pfam" id="PF03963">
    <property type="entry name" value="FlgD"/>
    <property type="match status" value="1"/>
</dbReference>
<dbReference type="Pfam" id="PF13861">
    <property type="entry name" value="FLgD_tudor"/>
    <property type="match status" value="1"/>
</dbReference>
<evidence type="ECO:0000256" key="4">
    <source>
        <dbReference type="ARBA" id="ARBA00024746"/>
    </source>
</evidence>
<keyword evidence="10" id="KW-1185">Reference proteome</keyword>
<evidence type="ECO:0000313" key="9">
    <source>
        <dbReference type="EMBL" id="AXK81130.1"/>
    </source>
</evidence>
<protein>
    <recommendedName>
        <fullName evidence="2 5">Basal-body rod modification protein FlgD</fullName>
    </recommendedName>
</protein>
<dbReference type="Gene3D" id="2.30.30.910">
    <property type="match status" value="1"/>
</dbReference>
<dbReference type="InterPro" id="IPR025965">
    <property type="entry name" value="FlgD/Vpr_Ig-like"/>
</dbReference>
<sequence>MAITSTPITSNASSNNSSSNSPTATNAATLGENFSTFLTLLTTQLKNQNPLDPLDTNQFTQQLVQFSQVEQQMKTNDQLGSIIALEKSASSTAALAYVGSTVVVDGSTASLKNGSATWSFNVSKPATATVTIRDATGQTAYSGSFSVTPGQQDFKWDGRSSNGTQWPDGNYSITVTAVDTNGQTVGVSTEVQSLVDSADLSTDPPTLSINGSDYTFDKIKRIVRPSSSGSA</sequence>
<dbReference type="Gene3D" id="2.60.40.4070">
    <property type="match status" value="1"/>
</dbReference>
<dbReference type="Pfam" id="PF13860">
    <property type="entry name" value="FlgD_ig"/>
    <property type="match status" value="1"/>
</dbReference>
<dbReference type="InterPro" id="IPR005648">
    <property type="entry name" value="FlgD"/>
</dbReference>
<evidence type="ECO:0000313" key="10">
    <source>
        <dbReference type="Proteomes" id="UP000254889"/>
    </source>
</evidence>
<comment type="similarity">
    <text evidence="1 5">Belongs to the FlgD family.</text>
</comment>
<keyword evidence="9" id="KW-0282">Flagellum</keyword>
<evidence type="ECO:0000259" key="7">
    <source>
        <dbReference type="Pfam" id="PF13860"/>
    </source>
</evidence>